<dbReference type="PIRSF" id="PIRSF031900">
    <property type="entry name" value="UCP031900"/>
    <property type="match status" value="1"/>
</dbReference>
<dbReference type="EMBL" id="CYPS01000028">
    <property type="protein sequence ID" value="CUH42823.1"/>
    <property type="molecule type" value="Genomic_DNA"/>
</dbReference>
<evidence type="ECO:0000313" key="3">
    <source>
        <dbReference type="EMBL" id="CUH42823.1"/>
    </source>
</evidence>
<keyword evidence="1" id="KW-0732">Signal</keyword>
<accession>A0A0P1E3D2</accession>
<evidence type="ECO:0000313" key="4">
    <source>
        <dbReference type="Proteomes" id="UP000050786"/>
    </source>
</evidence>
<feature type="chain" id="PRO_5006061161" description="Phytase-like domain-containing protein" evidence="1">
    <location>
        <begin position="22"/>
        <end position="294"/>
    </location>
</feature>
<evidence type="ECO:0000259" key="2">
    <source>
        <dbReference type="Pfam" id="PF13449"/>
    </source>
</evidence>
<gene>
    <name evidence="3" type="ORF">RUM4293_01712</name>
</gene>
<dbReference type="Proteomes" id="UP000050786">
    <property type="component" value="Unassembled WGS sequence"/>
</dbReference>
<proteinExistence type="predicted"/>
<dbReference type="Gene3D" id="2.120.10.30">
    <property type="entry name" value="TolB, C-terminal domain"/>
    <property type="match status" value="1"/>
</dbReference>
<reference evidence="4" key="1">
    <citation type="submission" date="2015-09" db="EMBL/GenBank/DDBJ databases">
        <authorList>
            <person name="Rodrigo-Torres L."/>
            <person name="Arahal D.R."/>
        </authorList>
    </citation>
    <scope>NUCLEOTIDE SEQUENCE [LARGE SCALE GENOMIC DNA]</scope>
    <source>
        <strain evidence="4">CECT 4293</strain>
    </source>
</reference>
<evidence type="ECO:0000256" key="1">
    <source>
        <dbReference type="SAM" id="SignalP"/>
    </source>
</evidence>
<dbReference type="RefSeq" id="WP_058272880.1">
    <property type="nucleotide sequence ID" value="NZ_CANLTD010000004.1"/>
</dbReference>
<dbReference type="AlphaFoldDB" id="A0A0P1E3D2"/>
<keyword evidence="4" id="KW-1185">Reference proteome</keyword>
<protein>
    <recommendedName>
        <fullName evidence="2">Phytase-like domain-containing protein</fullName>
    </recommendedName>
</protein>
<dbReference type="InterPro" id="IPR014567">
    <property type="entry name" value="UCP031900"/>
</dbReference>
<dbReference type="Pfam" id="PF13449">
    <property type="entry name" value="Phytase-like"/>
    <property type="match status" value="1"/>
</dbReference>
<sequence>MRKSSAIQLTIAVFLAGVAWAVDHKTPDHLGSFTWRHTAEWFGGFSAVHISDNGNHLIGMTDRATLVTAEVARRGDEIVDIHITGNWPLISSRGRSLTGGTGDSEGIAVAPDGGLYVSFENTHRVAYYPAPGTKAQVLPRPKAFDGFELNGSLEALAIDQRGHLFTMPEENRTATGDIPVYRWDGQAWSTPFVLPQRGDFLPVAADFGPDGRLYVLERDVGWIGFRSRLRRWELDGDTPSAEEVLFQTGTGAHDNLEGLSVWRDDEGRLRATMVSDDNFLALQRTELVEYALPD</sequence>
<dbReference type="InterPro" id="IPR011042">
    <property type="entry name" value="6-blade_b-propeller_TolB-like"/>
</dbReference>
<dbReference type="SUPFAM" id="SSF101898">
    <property type="entry name" value="NHL repeat"/>
    <property type="match status" value="1"/>
</dbReference>
<name>A0A0P1E3D2_9RHOB</name>
<feature type="domain" description="Phytase-like" evidence="2">
    <location>
        <begin position="41"/>
        <end position="279"/>
    </location>
</feature>
<organism evidence="3 4">
    <name type="scientific">Ruegeria atlantica</name>
    <dbReference type="NCBI Taxonomy" id="81569"/>
    <lineage>
        <taxon>Bacteria</taxon>
        <taxon>Pseudomonadati</taxon>
        <taxon>Pseudomonadota</taxon>
        <taxon>Alphaproteobacteria</taxon>
        <taxon>Rhodobacterales</taxon>
        <taxon>Roseobacteraceae</taxon>
        <taxon>Ruegeria</taxon>
    </lineage>
</organism>
<dbReference type="InterPro" id="IPR027372">
    <property type="entry name" value="Phytase-like_dom"/>
</dbReference>
<feature type="signal peptide" evidence="1">
    <location>
        <begin position="1"/>
        <end position="21"/>
    </location>
</feature>